<comment type="caution">
    <text evidence="2">The sequence shown here is derived from an EMBL/GenBank/DDBJ whole genome shotgun (WGS) entry which is preliminary data.</text>
</comment>
<feature type="transmembrane region" description="Helical" evidence="1">
    <location>
        <begin position="129"/>
        <end position="147"/>
    </location>
</feature>
<gene>
    <name evidence="2" type="ORF">RU97_GL001149</name>
</gene>
<feature type="transmembrane region" description="Helical" evidence="1">
    <location>
        <begin position="178"/>
        <end position="197"/>
    </location>
</feature>
<evidence type="ECO:0000256" key="1">
    <source>
        <dbReference type="SAM" id="Phobius"/>
    </source>
</evidence>
<dbReference type="EMBL" id="JXKH01000002">
    <property type="protein sequence ID" value="OJG19578.1"/>
    <property type="molecule type" value="Genomic_DNA"/>
</dbReference>
<evidence type="ECO:0008006" key="4">
    <source>
        <dbReference type="Google" id="ProtNLM"/>
    </source>
</evidence>
<dbReference type="Pfam" id="PF07099">
    <property type="entry name" value="DUF1361"/>
    <property type="match status" value="1"/>
</dbReference>
<keyword evidence="1" id="KW-1133">Transmembrane helix</keyword>
<feature type="transmembrane region" description="Helical" evidence="1">
    <location>
        <begin position="154"/>
        <end position="172"/>
    </location>
</feature>
<proteinExistence type="predicted"/>
<feature type="transmembrane region" description="Helical" evidence="1">
    <location>
        <begin position="57"/>
        <end position="75"/>
    </location>
</feature>
<protein>
    <recommendedName>
        <fullName evidence="4">DUF1361 domain-containing protein</fullName>
    </recommendedName>
</protein>
<keyword evidence="1" id="KW-0812">Transmembrane</keyword>
<dbReference type="STRING" id="214095.RU97_GL001149"/>
<feature type="transmembrane region" description="Helical" evidence="1">
    <location>
        <begin position="12"/>
        <end position="37"/>
    </location>
</feature>
<dbReference type="RefSeq" id="WP_067390439.1">
    <property type="nucleotide sequence ID" value="NZ_JXKH01000002.1"/>
</dbReference>
<reference evidence="2 3" key="1">
    <citation type="submission" date="2014-12" db="EMBL/GenBank/DDBJ databases">
        <title>Draft genome sequences of 29 type strains of Enterococci.</title>
        <authorList>
            <person name="Zhong Z."/>
            <person name="Sun Z."/>
            <person name="Liu W."/>
            <person name="Zhang W."/>
            <person name="Zhang H."/>
        </authorList>
    </citation>
    <scope>NUCLEOTIDE SEQUENCE [LARGE SCALE GENOMIC DNA]</scope>
    <source>
        <strain evidence="2 3">DSM 17029</strain>
    </source>
</reference>
<keyword evidence="3" id="KW-1185">Reference proteome</keyword>
<accession>A0A1L8RII9</accession>
<sequence>MYKTWFRLILFGYLLFMYFLAPFFPFMALNVLLAWIPLEIAWFAEKRVDSLLGKISLLFWLLFYPNIPYLLTDLFHLETLSIYSENAIFHNDITSWFSFLLLIVPILFLPTFGVRSAEHLLAKFFPKQSRLVLVAVFVLAALGIYAGRFLRLHSVHFLIAPLQTLTLIFGLWDWDKLAFILIFTIIQLLLWQVPSWLKKVAA</sequence>
<dbReference type="Proteomes" id="UP000181884">
    <property type="component" value="Unassembled WGS sequence"/>
</dbReference>
<dbReference type="InterPro" id="IPR009793">
    <property type="entry name" value="DUF1361"/>
</dbReference>
<keyword evidence="1" id="KW-0472">Membrane</keyword>
<evidence type="ECO:0000313" key="3">
    <source>
        <dbReference type="Proteomes" id="UP000181884"/>
    </source>
</evidence>
<evidence type="ECO:0000313" key="2">
    <source>
        <dbReference type="EMBL" id="OJG19578.1"/>
    </source>
</evidence>
<name>A0A1L8RII9_9ENTE</name>
<dbReference type="AlphaFoldDB" id="A0A1L8RII9"/>
<feature type="transmembrane region" description="Helical" evidence="1">
    <location>
        <begin position="96"/>
        <end position="117"/>
    </location>
</feature>
<organism evidence="2 3">
    <name type="scientific">Enterococcus canis</name>
    <dbReference type="NCBI Taxonomy" id="214095"/>
    <lineage>
        <taxon>Bacteria</taxon>
        <taxon>Bacillati</taxon>
        <taxon>Bacillota</taxon>
        <taxon>Bacilli</taxon>
        <taxon>Lactobacillales</taxon>
        <taxon>Enterococcaceae</taxon>
        <taxon>Enterococcus</taxon>
    </lineage>
</organism>